<name>A0ABQ6IDC7_9MICO</name>
<evidence type="ECO:0000313" key="2">
    <source>
        <dbReference type="EMBL" id="GMA34743.1"/>
    </source>
</evidence>
<proteinExistence type="predicted"/>
<keyword evidence="1" id="KW-1133">Transmembrane helix</keyword>
<dbReference type="Proteomes" id="UP001157125">
    <property type="component" value="Unassembled WGS sequence"/>
</dbReference>
<sequence length="500" mass="53160">MAGQTIQVSVLADTKKFSRAMKQLGNDTGFSKLAAGAKKLGKAAAIATTALAAVAVVGAKKAVSAASDLQQSMGGVDAVFKDSAKQVHNWAKSAATDMGLSKNAYNTAATSIGTTLKNAGVPMKDLGKTTNNLIGLSSDLAATFGGDVQTATEAMGSALRGEFEPLRKYGISLSQAEINARALAKSGKTNEKQLTKTEKALATQELMYEQSADAQGAFARESNTLAGQQERLKAKFENIMATLGTYLLPVMTKVTEYVSKNLEPAFAALTTWIQDVAVPRLKTLADWFTKNVVPAVKGLGKTFTDTVLPVLKSFGTWITQKAVPALVGFGGWVVKNKDWLAALAVVVGTILLGIKAYTTAMALWKAATAAAAAAQVILNVALNANPIGIIILAIAGLVAGLVFFFKKTKTGQKIWKGFTAFLKVAWEKIKGFFAAGWKNVNKFMSKVWTIIKAVWKWSPLGFITSNWGRITKAFGKGVDKVKGWLKRAWDFIALCGSSAR</sequence>
<organism evidence="2 3">
    <name type="scientific">Demequina litorisediminis</name>
    <dbReference type="NCBI Taxonomy" id="1849022"/>
    <lineage>
        <taxon>Bacteria</taxon>
        <taxon>Bacillati</taxon>
        <taxon>Actinomycetota</taxon>
        <taxon>Actinomycetes</taxon>
        <taxon>Micrococcales</taxon>
        <taxon>Demequinaceae</taxon>
        <taxon>Demequina</taxon>
    </lineage>
</organism>
<dbReference type="RefSeq" id="WP_284327571.1">
    <property type="nucleotide sequence ID" value="NZ_BSUN01000001.1"/>
</dbReference>
<gene>
    <name evidence="2" type="ORF">GCM10025876_09470</name>
</gene>
<evidence type="ECO:0000256" key="1">
    <source>
        <dbReference type="SAM" id="Phobius"/>
    </source>
</evidence>
<evidence type="ECO:0000313" key="3">
    <source>
        <dbReference type="Proteomes" id="UP001157125"/>
    </source>
</evidence>
<evidence type="ECO:0008006" key="4">
    <source>
        <dbReference type="Google" id="ProtNLM"/>
    </source>
</evidence>
<accession>A0ABQ6IDC7</accession>
<feature type="transmembrane region" description="Helical" evidence="1">
    <location>
        <begin position="339"/>
        <end position="357"/>
    </location>
</feature>
<comment type="caution">
    <text evidence="2">The sequence shown here is derived from an EMBL/GenBank/DDBJ whole genome shotgun (WGS) entry which is preliminary data.</text>
</comment>
<keyword evidence="1" id="KW-0812">Transmembrane</keyword>
<dbReference type="EMBL" id="BSUN01000001">
    <property type="protein sequence ID" value="GMA34743.1"/>
    <property type="molecule type" value="Genomic_DNA"/>
</dbReference>
<keyword evidence="3" id="KW-1185">Reference proteome</keyword>
<keyword evidence="1" id="KW-0472">Membrane</keyword>
<feature type="transmembrane region" description="Helical" evidence="1">
    <location>
        <begin position="387"/>
        <end position="405"/>
    </location>
</feature>
<protein>
    <recommendedName>
        <fullName evidence="4">Phage-related minor tail protein</fullName>
    </recommendedName>
</protein>
<reference evidence="3" key="1">
    <citation type="journal article" date="2019" name="Int. J. Syst. Evol. Microbiol.">
        <title>The Global Catalogue of Microorganisms (GCM) 10K type strain sequencing project: providing services to taxonomists for standard genome sequencing and annotation.</title>
        <authorList>
            <consortium name="The Broad Institute Genomics Platform"/>
            <consortium name="The Broad Institute Genome Sequencing Center for Infectious Disease"/>
            <person name="Wu L."/>
            <person name="Ma J."/>
        </authorList>
    </citation>
    <scope>NUCLEOTIDE SEQUENCE [LARGE SCALE GENOMIC DNA]</scope>
    <source>
        <strain evidence="3">NBRC 112299</strain>
    </source>
</reference>